<dbReference type="AlphaFoldDB" id="A0A8T3D303"/>
<name>A0A8T3D303_9TELE</name>
<reference evidence="2" key="1">
    <citation type="submission" date="2021-01" db="EMBL/GenBank/DDBJ databases">
        <authorList>
            <person name="Zahm M."/>
            <person name="Roques C."/>
            <person name="Cabau C."/>
            <person name="Klopp C."/>
            <person name="Donnadieu C."/>
            <person name="Jouanno E."/>
            <person name="Lampietro C."/>
            <person name="Louis A."/>
            <person name="Herpin A."/>
            <person name="Echchiki A."/>
            <person name="Berthelot C."/>
            <person name="Parey E."/>
            <person name="Roest-Crollius H."/>
            <person name="Braasch I."/>
            <person name="Postlethwait J."/>
            <person name="Bobe J."/>
            <person name="Montfort J."/>
            <person name="Bouchez O."/>
            <person name="Begum T."/>
            <person name="Mejri S."/>
            <person name="Adams A."/>
            <person name="Chen W.-J."/>
            <person name="Guiguen Y."/>
        </authorList>
    </citation>
    <scope>NUCLEOTIDE SEQUENCE</scope>
    <source>
        <tissue evidence="2">Blood</tissue>
    </source>
</reference>
<feature type="domain" description="NOL9 N-terminal" evidence="1">
    <location>
        <begin position="9"/>
        <end position="66"/>
    </location>
</feature>
<gene>
    <name evidence="2" type="ORF">AGOR_G00156300</name>
</gene>
<sequence length="100" mass="10994">MRSHEPNKALRFREKCQLMCLYGRVEILGFTIEEGQQAHPVFSPPTHCPLTITAMGNSATTKTQKEPRVEAKAIIQQYLPTNNASHLLCPSAGSPVGCSK</sequence>
<evidence type="ECO:0000313" key="2">
    <source>
        <dbReference type="EMBL" id="KAI1890696.1"/>
    </source>
</evidence>
<protein>
    <recommendedName>
        <fullName evidence="1">NOL9 N-terminal domain-containing protein</fullName>
    </recommendedName>
</protein>
<dbReference type="EMBL" id="JAERUA010000014">
    <property type="protein sequence ID" value="KAI1890696.1"/>
    <property type="molecule type" value="Genomic_DNA"/>
</dbReference>
<evidence type="ECO:0000313" key="3">
    <source>
        <dbReference type="Proteomes" id="UP000829720"/>
    </source>
</evidence>
<keyword evidence="3" id="KW-1185">Reference proteome</keyword>
<accession>A0A8T3D303</accession>
<organism evidence="2 3">
    <name type="scientific">Albula goreensis</name>
    <dbReference type="NCBI Taxonomy" id="1534307"/>
    <lineage>
        <taxon>Eukaryota</taxon>
        <taxon>Metazoa</taxon>
        <taxon>Chordata</taxon>
        <taxon>Craniata</taxon>
        <taxon>Vertebrata</taxon>
        <taxon>Euteleostomi</taxon>
        <taxon>Actinopterygii</taxon>
        <taxon>Neopterygii</taxon>
        <taxon>Teleostei</taxon>
        <taxon>Albuliformes</taxon>
        <taxon>Albulidae</taxon>
        <taxon>Albula</taxon>
    </lineage>
</organism>
<dbReference type="Proteomes" id="UP000829720">
    <property type="component" value="Unassembled WGS sequence"/>
</dbReference>
<proteinExistence type="predicted"/>
<dbReference type="OrthoDB" id="2405412at2759"/>
<evidence type="ECO:0000259" key="1">
    <source>
        <dbReference type="Pfam" id="PF24419"/>
    </source>
</evidence>
<comment type="caution">
    <text evidence="2">The sequence shown here is derived from an EMBL/GenBank/DDBJ whole genome shotgun (WGS) entry which is preliminary data.</text>
</comment>
<dbReference type="Pfam" id="PF24419">
    <property type="entry name" value="Cupin_NOL9"/>
    <property type="match status" value="1"/>
</dbReference>
<dbReference type="InterPro" id="IPR057573">
    <property type="entry name" value="NOL9_N"/>
</dbReference>